<keyword evidence="3" id="KW-1185">Reference proteome</keyword>
<accession>A0A7X5F108</accession>
<dbReference type="GO" id="GO:0043022">
    <property type="term" value="F:ribosome binding"/>
    <property type="evidence" value="ECO:0007669"/>
    <property type="project" value="TreeGrafter"/>
</dbReference>
<evidence type="ECO:0000313" key="3">
    <source>
        <dbReference type="Proteomes" id="UP000586722"/>
    </source>
</evidence>
<dbReference type="PANTHER" id="PTHR47814">
    <property type="entry name" value="PEPTIDYL-TRNA HYDROLASE ARFB"/>
    <property type="match status" value="1"/>
</dbReference>
<organism evidence="2 3">
    <name type="scientific">Pannonibacter tanglangensis</name>
    <dbReference type="NCBI Taxonomy" id="2750084"/>
    <lineage>
        <taxon>Bacteria</taxon>
        <taxon>Pseudomonadati</taxon>
        <taxon>Pseudomonadota</taxon>
        <taxon>Alphaproteobacteria</taxon>
        <taxon>Hyphomicrobiales</taxon>
        <taxon>Stappiaceae</taxon>
        <taxon>Pannonibacter</taxon>
    </lineage>
</organism>
<dbReference type="Gene3D" id="3.30.160.20">
    <property type="match status" value="1"/>
</dbReference>
<dbReference type="EMBL" id="JAABLQ010000001">
    <property type="protein sequence ID" value="NBN77808.1"/>
    <property type="molecule type" value="Genomic_DNA"/>
</dbReference>
<comment type="similarity">
    <text evidence="1">Belongs to the prokaryotic/mitochondrial release factor family.</text>
</comment>
<comment type="caution">
    <text evidence="2">The sequence shown here is derived from an EMBL/GenBank/DDBJ whole genome shotgun (WGS) entry which is preliminary data.</text>
</comment>
<dbReference type="InterPro" id="IPR045853">
    <property type="entry name" value="Pep_chain_release_fac_I_sf"/>
</dbReference>
<proteinExistence type="inferred from homology"/>
<dbReference type="RefSeq" id="WP_161672855.1">
    <property type="nucleotide sequence ID" value="NZ_JAABLP010000001.1"/>
</dbReference>
<dbReference type="Pfam" id="PF00472">
    <property type="entry name" value="RF-1"/>
    <property type="match status" value="1"/>
</dbReference>
<evidence type="ECO:0000256" key="1">
    <source>
        <dbReference type="ARBA" id="ARBA00010835"/>
    </source>
</evidence>
<reference evidence="3" key="1">
    <citation type="submission" date="2020-01" db="EMBL/GenBank/DDBJ databases">
        <authorList>
            <person name="Fang Y."/>
            <person name="Sun R."/>
            <person name="Nie L."/>
            <person name="He J."/>
            <person name="Hao L."/>
            <person name="Wang L."/>
            <person name="Su S."/>
            <person name="Lv E."/>
            <person name="Zhang Z."/>
            <person name="Xie R."/>
            <person name="Liu H."/>
        </authorList>
    </citation>
    <scope>NUCLEOTIDE SEQUENCE [LARGE SCALE GENOMIC DNA]</scope>
    <source>
        <strain evidence="3">XCT-53</strain>
    </source>
</reference>
<dbReference type="PANTHER" id="PTHR47814:SF1">
    <property type="entry name" value="PEPTIDYL-TRNA HYDROLASE ARFB"/>
    <property type="match status" value="1"/>
</dbReference>
<dbReference type="Proteomes" id="UP000586722">
    <property type="component" value="Unassembled WGS sequence"/>
</dbReference>
<dbReference type="AlphaFoldDB" id="A0A7X5F108"/>
<name>A0A7X5F108_9HYPH</name>
<evidence type="ECO:0000313" key="2">
    <source>
        <dbReference type="EMBL" id="NBN77808.1"/>
    </source>
</evidence>
<sequence>MSDREPPGPPVPPVPPGPAAPRPLESAPESRRITIKGRLHIDERDLTEDFVRASGPGGQNVNKVSTAVQLRFQLDNNRTLPHDVKQRAGELAGSRLTQAGEILIQADRFRTREQNREDALARLIELLVKAAHRDKPRKATRPTLASKKRRVDTKKQRGSIKKLRSGRPDSD</sequence>
<dbReference type="GO" id="GO:0072344">
    <property type="term" value="P:rescue of stalled ribosome"/>
    <property type="evidence" value="ECO:0007669"/>
    <property type="project" value="TreeGrafter"/>
</dbReference>
<dbReference type="NCBIfam" id="NF006718">
    <property type="entry name" value="PRK09256.1"/>
    <property type="match status" value="1"/>
</dbReference>
<dbReference type="GO" id="GO:0004045">
    <property type="term" value="F:peptidyl-tRNA hydrolase activity"/>
    <property type="evidence" value="ECO:0007669"/>
    <property type="project" value="UniProtKB-EC"/>
</dbReference>
<keyword evidence="2" id="KW-0378">Hydrolase</keyword>
<dbReference type="InterPro" id="IPR000352">
    <property type="entry name" value="Pep_chain_release_fac_I"/>
</dbReference>
<dbReference type="GO" id="GO:0003747">
    <property type="term" value="F:translation release factor activity"/>
    <property type="evidence" value="ECO:0007669"/>
    <property type="project" value="InterPro"/>
</dbReference>
<dbReference type="PROSITE" id="PS00745">
    <property type="entry name" value="RF_PROK_I"/>
    <property type="match status" value="1"/>
</dbReference>
<dbReference type="SUPFAM" id="SSF75620">
    <property type="entry name" value="Release factor"/>
    <property type="match status" value="1"/>
</dbReference>
<dbReference type="EC" id="3.1.1.29" evidence="2"/>
<gene>
    <name evidence="2" type="ORF">GWI72_05940</name>
</gene>
<protein>
    <submittedName>
        <fullName evidence="2">Aminoacyl-tRNA hydrolase</fullName>
        <ecNumber evidence="2">3.1.1.29</ecNumber>
    </submittedName>
</protein>